<dbReference type="PANTHER" id="PTHR33392:SF6">
    <property type="entry name" value="POLYISOPRENYL-TEICHOIC ACID--PEPTIDOGLYCAN TEICHOIC ACID TRANSFERASE TAGU"/>
    <property type="match status" value="1"/>
</dbReference>
<dbReference type="RefSeq" id="WP_154236691.1">
    <property type="nucleotide sequence ID" value="NZ_WKNS01000005.1"/>
</dbReference>
<accession>A0A6A8HGC5</accession>
<protein>
    <submittedName>
        <fullName evidence="3">Transcriptional regulator</fullName>
    </submittedName>
</protein>
<sequence>MSNHHHHHHKKHVWWKWLLGIVCVFLLVDGVVLAKFYFSAKDAVDRSFKKVNYKKKRENSVDMSKKQSFSVLLLGSDTGEYGRTYRGRTDTIMVAAVTPSQTTLVSIPRDTLVHIEGHPGNNKINAAYSYDGMTGALNTIQSYLDIPIDHYVELNMKGLEQLSNAIGPVQVDNDLEFTNLGKHFSKGTVTIDSSNILAYTRMRYEDARGDYGRQMRQRLVVQAMVEKIASLGSLLKYQKILNAISSNMKTDLTFDDVKEIATGYSGAKNIKQVQLQGKSDMIDGVSYEVVSQSELQSVQKTLKDALNVK</sequence>
<evidence type="ECO:0000259" key="2">
    <source>
        <dbReference type="Pfam" id="PF03816"/>
    </source>
</evidence>
<dbReference type="AlphaFoldDB" id="A0A6A8HGC5"/>
<dbReference type="InterPro" id="IPR050922">
    <property type="entry name" value="LytR/CpsA/Psr_CW_biosynth"/>
</dbReference>
<proteinExistence type="inferred from homology"/>
<dbReference type="EMBL" id="WKOD01000005">
    <property type="protein sequence ID" value="MSA68066.1"/>
    <property type="molecule type" value="Genomic_DNA"/>
</dbReference>
<feature type="domain" description="Cell envelope-related transcriptional attenuator" evidence="2">
    <location>
        <begin position="88"/>
        <end position="229"/>
    </location>
</feature>
<gene>
    <name evidence="3" type="ORF">GKC89_02855</name>
</gene>
<dbReference type="PANTHER" id="PTHR33392">
    <property type="entry name" value="POLYISOPRENYL-TEICHOIC ACID--PEPTIDOGLYCAN TEICHOIC ACID TRANSFERASE TAGU"/>
    <property type="match status" value="1"/>
</dbReference>
<name>A0A6A8HGC5_9LACO</name>
<dbReference type="Pfam" id="PF03816">
    <property type="entry name" value="LytR_cpsA_psr"/>
    <property type="match status" value="1"/>
</dbReference>
<comment type="similarity">
    <text evidence="1">Belongs to the LytR/CpsA/Psr (LCP) family.</text>
</comment>
<evidence type="ECO:0000256" key="1">
    <source>
        <dbReference type="ARBA" id="ARBA00006068"/>
    </source>
</evidence>
<reference evidence="3" key="1">
    <citation type="journal article" date="2019" name="Nat. Med.">
        <title>A library of human gut bacterial isolates paired with longitudinal multiomics data enables mechanistic microbiome research.</title>
        <authorList>
            <person name="Poyet M."/>
            <person name="Groussin M."/>
            <person name="Gibbons S.M."/>
            <person name="Avila-Pacheco J."/>
            <person name="Jiang X."/>
            <person name="Kearney S.M."/>
            <person name="Perrotta A.R."/>
            <person name="Berdy B."/>
            <person name="Zhao S."/>
            <person name="Lieberman T.D."/>
            <person name="Swanson P.K."/>
            <person name="Smith M."/>
            <person name="Roesemann S."/>
            <person name="Alexander J.E."/>
            <person name="Rich S.A."/>
            <person name="Livny J."/>
            <person name="Vlamakis H."/>
            <person name="Clish C."/>
            <person name="Bullock K."/>
            <person name="Deik A."/>
            <person name="Scott J."/>
            <person name="Pierce K.A."/>
            <person name="Xavier R.J."/>
            <person name="Alm E.J."/>
        </authorList>
    </citation>
    <scope>NUCLEOTIDE SEQUENCE</scope>
    <source>
        <strain evidence="3">BIOML-A18</strain>
    </source>
</reference>
<dbReference type="NCBIfam" id="TIGR00350">
    <property type="entry name" value="lytR_cpsA_psr"/>
    <property type="match status" value="1"/>
</dbReference>
<evidence type="ECO:0000313" key="3">
    <source>
        <dbReference type="EMBL" id="MSA68066.1"/>
    </source>
</evidence>
<organism evidence="3">
    <name type="scientific">Ligilactobacillus ruminis</name>
    <dbReference type="NCBI Taxonomy" id="1623"/>
    <lineage>
        <taxon>Bacteria</taxon>
        <taxon>Bacillati</taxon>
        <taxon>Bacillota</taxon>
        <taxon>Bacilli</taxon>
        <taxon>Lactobacillales</taxon>
        <taxon>Lactobacillaceae</taxon>
        <taxon>Ligilactobacillus</taxon>
    </lineage>
</organism>
<comment type="caution">
    <text evidence="3">The sequence shown here is derived from an EMBL/GenBank/DDBJ whole genome shotgun (WGS) entry which is preliminary data.</text>
</comment>
<dbReference type="InterPro" id="IPR004474">
    <property type="entry name" value="LytR_CpsA_psr"/>
</dbReference>
<dbReference type="Gene3D" id="3.40.630.190">
    <property type="entry name" value="LCP protein"/>
    <property type="match status" value="1"/>
</dbReference>